<sequence>MLHCRDSIKQHCGSEKLYQRPGSTIHCLMRVMRSVPRPDGELLGSKHHVKNNFQSTINEEAHFVRDRRPQLPEVCVQAIDELLRVSHF</sequence>
<dbReference type="AlphaFoldDB" id="A0A448XMH4"/>
<evidence type="ECO:0000313" key="1">
    <source>
        <dbReference type="EMBL" id="VEL40268.1"/>
    </source>
</evidence>
<evidence type="ECO:0000313" key="2">
    <source>
        <dbReference type="Proteomes" id="UP000784294"/>
    </source>
</evidence>
<reference evidence="1" key="1">
    <citation type="submission" date="2018-11" db="EMBL/GenBank/DDBJ databases">
        <authorList>
            <consortium name="Pathogen Informatics"/>
        </authorList>
    </citation>
    <scope>NUCLEOTIDE SEQUENCE</scope>
</reference>
<dbReference type="EMBL" id="CAAALY010264275">
    <property type="protein sequence ID" value="VEL40268.1"/>
    <property type="molecule type" value="Genomic_DNA"/>
</dbReference>
<comment type="caution">
    <text evidence="1">The sequence shown here is derived from an EMBL/GenBank/DDBJ whole genome shotgun (WGS) entry which is preliminary data.</text>
</comment>
<accession>A0A448XMH4</accession>
<protein>
    <submittedName>
        <fullName evidence="1">Uncharacterized protein</fullName>
    </submittedName>
</protein>
<proteinExistence type="predicted"/>
<dbReference type="InterPro" id="IPR001893">
    <property type="entry name" value="Cys-rich_GLG1_repeat"/>
</dbReference>
<dbReference type="Pfam" id="PF00839">
    <property type="entry name" value="Cys_rich_FGFR"/>
    <property type="match status" value="1"/>
</dbReference>
<dbReference type="Proteomes" id="UP000784294">
    <property type="component" value="Unassembled WGS sequence"/>
</dbReference>
<gene>
    <name evidence="1" type="ORF">PXEA_LOCUS33708</name>
</gene>
<keyword evidence="2" id="KW-1185">Reference proteome</keyword>
<organism evidence="1 2">
    <name type="scientific">Protopolystoma xenopodis</name>
    <dbReference type="NCBI Taxonomy" id="117903"/>
    <lineage>
        <taxon>Eukaryota</taxon>
        <taxon>Metazoa</taxon>
        <taxon>Spiralia</taxon>
        <taxon>Lophotrochozoa</taxon>
        <taxon>Platyhelminthes</taxon>
        <taxon>Monogenea</taxon>
        <taxon>Polyopisthocotylea</taxon>
        <taxon>Polystomatidea</taxon>
        <taxon>Polystomatidae</taxon>
        <taxon>Protopolystoma</taxon>
    </lineage>
</organism>
<name>A0A448XMH4_9PLAT</name>
<dbReference type="GO" id="GO:0016020">
    <property type="term" value="C:membrane"/>
    <property type="evidence" value="ECO:0007669"/>
    <property type="project" value="InterPro"/>
</dbReference>